<evidence type="ECO:0000313" key="2">
    <source>
        <dbReference type="EMBL" id="MDP9901289.1"/>
    </source>
</evidence>
<sequence>MSEIKRFMEASSIRDEDNESPFVCSKCFKDPLLKGRSYQLLRSRKCIGCNQEVYSAISVKEIAKALLPALPNHFMVDEDLYPGYSMGLSEIIKHAIGCENENINHQISTHLEKPDAEEDDFYSQHQEYCWKSSPFDSEEHQRWYVVGDWINIAESLAYGQRFFNTRARLFFESLIGEALEAKNSDNLNSPAAIRMLPKGFQIYRARRANTSAEIKAITDSPAVQFNAPPKETLSNNRMNAAGVSLLYTASDPETAISEVRPAVGQHVAVAEFITKKELQLFDFTALTKKLSYEKISLLDPNHEGRAHLRLLLTYLHDEISKPARTTSNDYIVTQALSEFICYMKEPHFDGIIFGSVQNPEGINFVFFDNEKNPMKKISIHRLPEFDVEITPGNVRVYEIAGARYSYKNNAPPDEF</sequence>
<protein>
    <recommendedName>
        <fullName evidence="1">RES domain-containing protein</fullName>
    </recommendedName>
</protein>
<dbReference type="RefSeq" id="WP_307691058.1">
    <property type="nucleotide sequence ID" value="NZ_JAUSRO010000011.1"/>
</dbReference>
<dbReference type="EMBL" id="JAUSRO010000011">
    <property type="protein sequence ID" value="MDP9901289.1"/>
    <property type="molecule type" value="Genomic_DNA"/>
</dbReference>
<feature type="domain" description="RES" evidence="1">
    <location>
        <begin position="221"/>
        <end position="380"/>
    </location>
</feature>
<dbReference type="Proteomes" id="UP001226867">
    <property type="component" value="Unassembled WGS sequence"/>
</dbReference>
<proteinExistence type="predicted"/>
<dbReference type="Pfam" id="PF08808">
    <property type="entry name" value="RES"/>
    <property type="match status" value="1"/>
</dbReference>
<evidence type="ECO:0000259" key="1">
    <source>
        <dbReference type="SMART" id="SM00953"/>
    </source>
</evidence>
<evidence type="ECO:0000313" key="3">
    <source>
        <dbReference type="Proteomes" id="UP001226867"/>
    </source>
</evidence>
<dbReference type="InterPro" id="IPR014914">
    <property type="entry name" value="RES_dom"/>
</dbReference>
<accession>A0ABT9SAA8</accession>
<keyword evidence="3" id="KW-1185">Reference proteome</keyword>
<dbReference type="SMART" id="SM00953">
    <property type="entry name" value="RES"/>
    <property type="match status" value="1"/>
</dbReference>
<name>A0ABT9SAA8_9BURK</name>
<gene>
    <name evidence="2" type="ORF">J2W36_003555</name>
</gene>
<organism evidence="2 3">
    <name type="scientific">Variovorax ginsengisoli</name>
    <dbReference type="NCBI Taxonomy" id="363844"/>
    <lineage>
        <taxon>Bacteria</taxon>
        <taxon>Pseudomonadati</taxon>
        <taxon>Pseudomonadota</taxon>
        <taxon>Betaproteobacteria</taxon>
        <taxon>Burkholderiales</taxon>
        <taxon>Comamonadaceae</taxon>
        <taxon>Variovorax</taxon>
    </lineage>
</organism>
<comment type="caution">
    <text evidence="2">The sequence shown here is derived from an EMBL/GenBank/DDBJ whole genome shotgun (WGS) entry which is preliminary data.</text>
</comment>
<reference evidence="2 3" key="1">
    <citation type="submission" date="2023-07" db="EMBL/GenBank/DDBJ databases">
        <title>Sorghum-associated microbial communities from plants grown in Nebraska, USA.</title>
        <authorList>
            <person name="Schachtman D."/>
        </authorList>
    </citation>
    <scope>NUCLEOTIDE SEQUENCE [LARGE SCALE GENOMIC DNA]</scope>
    <source>
        <strain evidence="2 3">DS1607</strain>
    </source>
</reference>